<proteinExistence type="predicted"/>
<dbReference type="RefSeq" id="WP_311670579.1">
    <property type="nucleotide sequence ID" value="NZ_JAVREO010000028.1"/>
</dbReference>
<comment type="caution">
    <text evidence="2">The sequence shown here is derived from an EMBL/GenBank/DDBJ whole genome shotgun (WGS) entry which is preliminary data.</text>
</comment>
<evidence type="ECO:0000256" key="1">
    <source>
        <dbReference type="SAM" id="MobiDB-lite"/>
    </source>
</evidence>
<accession>A0ABU2JZT9</accession>
<sequence length="455" mass="48241">MTNEPHHTDDLTPLERDLAAMLRQASSGYQPTPGQLVEGGLRRGRARLWRRRAASVTGAVAVAGIVVATQLPGGGGKNGGPAERSGPVAASGPAFESELERSLSGLLPAEAQEAEVLAWAPEGTDTPLVSVDFRVGEAEYTLDVALTRWTAAVWGDYQGCLDVDLASAQLCEDEELPDGSVRSFAEWTAGGIAESGSPGDETEPEPGAEPGPGVDPEATDDTTQRDDYAWMGEDSGRNWDAWLVSPTSWGPGEEGVRQVAVSLYLGDATQLPAGAEPVLNEAELFAIAEAPVWQRYLDRIDAQQGVPTMDDEYAAEDEVEPAAIVDTLRALSPDGLSILAGRNNVPGSATVLIDDGVNIAEVYVTTYPPASFDEDAQPESTSECEPETIDGFATFVVCPEPGLPGLPSSLYADVYYPDGASIDILQTTLNGNESPLTQEQFREIALAPEWRELLG</sequence>
<gene>
    <name evidence="2" type="ORF">RM844_30000</name>
</gene>
<evidence type="ECO:0000313" key="3">
    <source>
        <dbReference type="Proteomes" id="UP001183410"/>
    </source>
</evidence>
<keyword evidence="3" id="KW-1185">Reference proteome</keyword>
<organism evidence="2 3">
    <name type="scientific">Streptomyces chisholmiae</name>
    <dbReference type="NCBI Taxonomy" id="3075540"/>
    <lineage>
        <taxon>Bacteria</taxon>
        <taxon>Bacillati</taxon>
        <taxon>Actinomycetota</taxon>
        <taxon>Actinomycetes</taxon>
        <taxon>Kitasatosporales</taxon>
        <taxon>Streptomycetaceae</taxon>
        <taxon>Streptomyces</taxon>
    </lineage>
</organism>
<dbReference type="EMBL" id="JAVREO010000028">
    <property type="protein sequence ID" value="MDT0270513.1"/>
    <property type="molecule type" value="Genomic_DNA"/>
</dbReference>
<evidence type="ECO:0000313" key="2">
    <source>
        <dbReference type="EMBL" id="MDT0270513.1"/>
    </source>
</evidence>
<feature type="region of interest" description="Disordered" evidence="1">
    <location>
        <begin position="71"/>
        <end position="91"/>
    </location>
</feature>
<protein>
    <submittedName>
        <fullName evidence="2">Uncharacterized protein</fullName>
    </submittedName>
</protein>
<name>A0ABU2JZT9_9ACTN</name>
<dbReference type="Proteomes" id="UP001183410">
    <property type="component" value="Unassembled WGS sequence"/>
</dbReference>
<reference evidence="3" key="1">
    <citation type="submission" date="2023-07" db="EMBL/GenBank/DDBJ databases">
        <title>30 novel species of actinomycetes from the DSMZ collection.</title>
        <authorList>
            <person name="Nouioui I."/>
        </authorList>
    </citation>
    <scope>NUCLEOTIDE SEQUENCE [LARGE SCALE GENOMIC DNA]</scope>
    <source>
        <strain evidence="3">DSM 44915</strain>
    </source>
</reference>
<feature type="region of interest" description="Disordered" evidence="1">
    <location>
        <begin position="191"/>
        <end position="222"/>
    </location>
</feature>